<dbReference type="Ensembl" id="ENSNPET00000015763.1">
    <property type="protein sequence ID" value="ENSNPEP00000015381.1"/>
    <property type="gene ID" value="ENSNPEG00000011483.1"/>
</dbReference>
<feature type="compositionally biased region" description="Basic residues" evidence="1">
    <location>
        <begin position="1"/>
        <end position="12"/>
    </location>
</feature>
<accession>A0A8C6ZLB7</accession>
<proteinExistence type="predicted"/>
<name>A0A8C6ZLB7_NOTPE</name>
<evidence type="ECO:0000313" key="2">
    <source>
        <dbReference type="Ensembl" id="ENSNPEP00000015381.1"/>
    </source>
</evidence>
<reference evidence="2" key="1">
    <citation type="submission" date="2025-08" db="UniProtKB">
        <authorList>
            <consortium name="Ensembl"/>
        </authorList>
    </citation>
    <scope>IDENTIFICATION</scope>
</reference>
<feature type="region of interest" description="Disordered" evidence="1">
    <location>
        <begin position="1"/>
        <end position="57"/>
    </location>
</feature>
<dbReference type="Proteomes" id="UP000694420">
    <property type="component" value="Unplaced"/>
</dbReference>
<feature type="compositionally biased region" description="Low complexity" evidence="1">
    <location>
        <begin position="13"/>
        <end position="28"/>
    </location>
</feature>
<evidence type="ECO:0000313" key="3">
    <source>
        <dbReference type="Proteomes" id="UP000694420"/>
    </source>
</evidence>
<sequence length="57" mass="6077">ATCPRGLRRAARARGPAAAPAASSPRPGGKSELPPLPRQLTCGRSTRPWRSWAPTSW</sequence>
<dbReference type="AlphaFoldDB" id="A0A8C6ZLB7"/>
<keyword evidence="3" id="KW-1185">Reference proteome</keyword>
<evidence type="ECO:0000256" key="1">
    <source>
        <dbReference type="SAM" id="MobiDB-lite"/>
    </source>
</evidence>
<reference evidence="2" key="2">
    <citation type="submission" date="2025-09" db="UniProtKB">
        <authorList>
            <consortium name="Ensembl"/>
        </authorList>
    </citation>
    <scope>IDENTIFICATION</scope>
</reference>
<protein>
    <submittedName>
        <fullName evidence="2">Uncharacterized protein</fullName>
    </submittedName>
</protein>
<organism evidence="2 3">
    <name type="scientific">Nothoprocta perdicaria</name>
    <name type="common">Chilean tinamou</name>
    <name type="synonym">Crypturus perdicarius</name>
    <dbReference type="NCBI Taxonomy" id="30464"/>
    <lineage>
        <taxon>Eukaryota</taxon>
        <taxon>Metazoa</taxon>
        <taxon>Chordata</taxon>
        <taxon>Craniata</taxon>
        <taxon>Vertebrata</taxon>
        <taxon>Euteleostomi</taxon>
        <taxon>Archelosauria</taxon>
        <taxon>Archosauria</taxon>
        <taxon>Dinosauria</taxon>
        <taxon>Saurischia</taxon>
        <taxon>Theropoda</taxon>
        <taxon>Coelurosauria</taxon>
        <taxon>Aves</taxon>
        <taxon>Palaeognathae</taxon>
        <taxon>Tinamiformes</taxon>
        <taxon>Tinamidae</taxon>
        <taxon>Nothoprocta</taxon>
    </lineage>
</organism>